<protein>
    <submittedName>
        <fullName evidence="1">Uncharacterized protein</fullName>
    </submittedName>
</protein>
<dbReference type="EMBL" id="BK032614">
    <property type="protein sequence ID" value="DAF51336.1"/>
    <property type="molecule type" value="Genomic_DNA"/>
</dbReference>
<name>A0A8S5SK89_9CAUD</name>
<reference evidence="1" key="1">
    <citation type="journal article" date="2021" name="Proc. Natl. Acad. Sci. U.S.A.">
        <title>A Catalog of Tens of Thousands of Viruses from Human Metagenomes Reveals Hidden Associations with Chronic Diseases.</title>
        <authorList>
            <person name="Tisza M.J."/>
            <person name="Buck C.B."/>
        </authorList>
    </citation>
    <scope>NUCLEOTIDE SEQUENCE</scope>
    <source>
        <strain evidence="1">CtKhy9</strain>
    </source>
</reference>
<evidence type="ECO:0000313" key="1">
    <source>
        <dbReference type="EMBL" id="DAF51336.1"/>
    </source>
</evidence>
<sequence>MTYPSISYRHVVNKVYDSGYPAFFPVSTHPTSRQHTCKTLQHTYFSRQHTSFSLQHTSE</sequence>
<accession>A0A8S5SK89</accession>
<proteinExistence type="predicted"/>
<organism evidence="1">
    <name type="scientific">Myoviridae sp. ctKhy9</name>
    <dbReference type="NCBI Taxonomy" id="2827677"/>
    <lineage>
        <taxon>Viruses</taxon>
        <taxon>Duplodnaviria</taxon>
        <taxon>Heunggongvirae</taxon>
        <taxon>Uroviricota</taxon>
        <taxon>Caudoviricetes</taxon>
    </lineage>
</organism>